<dbReference type="EMBL" id="PQVP01000001">
    <property type="protein sequence ID" value="POZ87684.1"/>
    <property type="molecule type" value="Genomic_DNA"/>
</dbReference>
<proteinExistence type="predicted"/>
<name>A0A2S5E8R9_9BURK</name>
<dbReference type="AlphaFoldDB" id="A0A2S5E8R9"/>
<feature type="compositionally biased region" description="Low complexity" evidence="1">
    <location>
        <begin position="82"/>
        <end position="157"/>
    </location>
</feature>
<feature type="region of interest" description="Disordered" evidence="1">
    <location>
        <begin position="82"/>
        <end position="178"/>
    </location>
</feature>
<sequence>MRRTCRWLARKMRRPQQQHAAAGSADGFERMMPFSFTRRFAKPRCLARVAAACIGIAAALPISMLVERPAFAASDASAPVATSSSSVESPASAASRAHPASAAHASSGASAAKPASAASHAHPVEPASPASGASGASAASTAAPASAASATPASEAEPPAPTPPRQHPPLSAEEAKDATARAIDMRKRFTQEVTRRLNVPASEQRAYGERLQKALDDADLGNLAGEYIAMVDRAPNVQALFIYFRATPANAWMMIGASPVGTGLPGTYDHFLTPLGVFHHSPDNMDFRAEGTTNENGIRGYGHRDMRIYDFGWVDGERGWGKGGVSPMRFQMHATDPDRLEALLGIRHSKGCVRIPASLNTFFDRHGLLDDDYQARVEAGKSLWVLRRDRDITPIAGRYLVVIDSARKTRPAWSPLPGRKAWSQLPKGGDTAD</sequence>
<evidence type="ECO:0000313" key="3">
    <source>
        <dbReference type="Proteomes" id="UP000238655"/>
    </source>
</evidence>
<dbReference type="Proteomes" id="UP000238655">
    <property type="component" value="Chromosome 2"/>
</dbReference>
<evidence type="ECO:0000256" key="1">
    <source>
        <dbReference type="SAM" id="MobiDB-lite"/>
    </source>
</evidence>
<gene>
    <name evidence="2" type="ORF">C3743_09130</name>
</gene>
<evidence type="ECO:0000313" key="2">
    <source>
        <dbReference type="EMBL" id="POZ87684.1"/>
    </source>
</evidence>
<comment type="caution">
    <text evidence="2">The sequence shown here is derived from an EMBL/GenBank/DDBJ whole genome shotgun (WGS) entry which is preliminary data.</text>
</comment>
<dbReference type="RefSeq" id="WP_089463486.1">
    <property type="nucleotide sequence ID" value="NZ_CM009576.1"/>
</dbReference>
<feature type="compositionally biased region" description="Pro residues" evidence="1">
    <location>
        <begin position="158"/>
        <end position="167"/>
    </location>
</feature>
<protein>
    <recommendedName>
        <fullName evidence="4">L,D-transpeptidase</fullName>
    </recommendedName>
</protein>
<accession>A0A2S5E8R9</accession>
<reference evidence="2 3" key="1">
    <citation type="submission" date="2018-01" db="EMBL/GenBank/DDBJ databases">
        <title>Successful Treatment of Persistent Burkholderia cepacia Bacteremia with Ceftazidime-Avibactam.</title>
        <authorList>
            <person name="Tamma P."/>
            <person name="Fan Y."/>
            <person name="Bergman Y."/>
            <person name="Sick-Samuels A."/>
            <person name="Hsu A."/>
            <person name="Timp W."/>
            <person name="Simner P."/>
        </authorList>
    </citation>
    <scope>NUCLEOTIDE SEQUENCE [LARGE SCALE GENOMIC DNA]</scope>
    <source>
        <strain evidence="2 3">170816</strain>
    </source>
</reference>
<organism evidence="2 3">
    <name type="scientific">Burkholderia contaminans</name>
    <dbReference type="NCBI Taxonomy" id="488447"/>
    <lineage>
        <taxon>Bacteria</taxon>
        <taxon>Pseudomonadati</taxon>
        <taxon>Pseudomonadota</taxon>
        <taxon>Betaproteobacteria</taxon>
        <taxon>Burkholderiales</taxon>
        <taxon>Burkholderiaceae</taxon>
        <taxon>Burkholderia</taxon>
        <taxon>Burkholderia cepacia complex</taxon>
    </lineage>
</organism>
<evidence type="ECO:0008006" key="4">
    <source>
        <dbReference type="Google" id="ProtNLM"/>
    </source>
</evidence>